<dbReference type="InterPro" id="IPR006448">
    <property type="entry name" value="Phage_term_ssu_P27"/>
</dbReference>
<protein>
    <submittedName>
        <fullName evidence="2">Terminase</fullName>
    </submittedName>
</protein>
<gene>
    <name evidence="2" type="ORF">DS079_10980</name>
</gene>
<accession>A0A426SJC4</accession>
<reference evidence="2 3" key="1">
    <citation type="submission" date="2018-07" db="EMBL/GenBank/DDBJ databases">
        <title>Brachybacteriurn paraconglorneratum KCTC 9916.</title>
        <authorList>
            <person name="Li Y."/>
        </authorList>
    </citation>
    <scope>NUCLEOTIDE SEQUENCE [LARGE SCALE GENOMIC DNA]</scope>
    <source>
        <strain evidence="2 3">KCTC 9916</strain>
    </source>
</reference>
<sequence>MAGPAARPALAVLREGNPSHRPVEEGVKLPPAEFPEPNWSREFPEAKAPRRPKEPEREQGESIEHFTQRQYRFDKQLEAYELRRQAINGTRFVRRRAAEEWRRVVPILRNSIGLSDPDWSIVVDMCVCVARLEWCEHELARVGLIVMGQRGPSKNPLTTVAGQYRVQLKTYIRELGLSPSARTGLPAGMGDDGDDEDDIFD</sequence>
<dbReference type="RefSeq" id="WP_126987584.1">
    <property type="nucleotide sequence ID" value="NZ_ML133856.1"/>
</dbReference>
<feature type="region of interest" description="Disordered" evidence="1">
    <location>
        <begin position="1"/>
        <end position="63"/>
    </location>
</feature>
<comment type="caution">
    <text evidence="2">The sequence shown here is derived from an EMBL/GenBank/DDBJ whole genome shotgun (WGS) entry which is preliminary data.</text>
</comment>
<dbReference type="Proteomes" id="UP000274327">
    <property type="component" value="Unassembled WGS sequence"/>
</dbReference>
<evidence type="ECO:0000313" key="3">
    <source>
        <dbReference type="Proteomes" id="UP000274327"/>
    </source>
</evidence>
<feature type="compositionally biased region" description="Acidic residues" evidence="1">
    <location>
        <begin position="191"/>
        <end position="201"/>
    </location>
</feature>
<keyword evidence="3" id="KW-1185">Reference proteome</keyword>
<dbReference type="AlphaFoldDB" id="A0A426SJC4"/>
<dbReference type="Pfam" id="PF05119">
    <property type="entry name" value="Terminase_4"/>
    <property type="match status" value="1"/>
</dbReference>
<proteinExistence type="predicted"/>
<evidence type="ECO:0000256" key="1">
    <source>
        <dbReference type="SAM" id="MobiDB-lite"/>
    </source>
</evidence>
<feature type="region of interest" description="Disordered" evidence="1">
    <location>
        <begin position="182"/>
        <end position="201"/>
    </location>
</feature>
<name>A0A426SJC4_9MICO</name>
<dbReference type="GeneID" id="78121545"/>
<evidence type="ECO:0000313" key="2">
    <source>
        <dbReference type="EMBL" id="RRR18262.1"/>
    </source>
</evidence>
<feature type="compositionally biased region" description="Basic and acidic residues" evidence="1">
    <location>
        <begin position="42"/>
        <end position="63"/>
    </location>
</feature>
<organism evidence="2 3">
    <name type="scientific">Brachybacterium paraconglomeratum</name>
    <dbReference type="NCBI Taxonomy" id="173362"/>
    <lineage>
        <taxon>Bacteria</taxon>
        <taxon>Bacillati</taxon>
        <taxon>Actinomycetota</taxon>
        <taxon>Actinomycetes</taxon>
        <taxon>Micrococcales</taxon>
        <taxon>Dermabacteraceae</taxon>
        <taxon>Brachybacterium</taxon>
    </lineage>
</organism>
<feature type="compositionally biased region" description="Basic and acidic residues" evidence="1">
    <location>
        <begin position="17"/>
        <end position="27"/>
    </location>
</feature>
<dbReference type="EMBL" id="QOCI01000008">
    <property type="protein sequence ID" value="RRR18262.1"/>
    <property type="molecule type" value="Genomic_DNA"/>
</dbReference>